<dbReference type="GO" id="GO:0022857">
    <property type="term" value="F:transmembrane transporter activity"/>
    <property type="evidence" value="ECO:0007669"/>
    <property type="project" value="InterPro"/>
</dbReference>
<dbReference type="Proteomes" id="UP000530670">
    <property type="component" value="Unassembled WGS sequence"/>
</dbReference>
<dbReference type="Gene3D" id="3.40.50.1820">
    <property type="entry name" value="alpha/beta hydrolase"/>
    <property type="match status" value="1"/>
</dbReference>
<keyword evidence="2" id="KW-0813">Transport</keyword>
<sequence>MHLVMLTIIYWSWLAAAGHTATNQNNKQQCRQVSFEITASAHNRNITGIDLTSSLDSLVKFYHVAPVIEVGGCQTLAGTYCEPSVHNDNNGKLQVFFGSITADRSGWDALRSPEFSDPYKPDRYSWTEYANRKGYPTLTIDRLGTGKSSHPDPVLLVQAPYEIALYIALAKHIRAGTTGQLPQAYEHLIFIGNPYGSQLGAGIAGAEPTAFDEFILTGFSKNFQQDILGVALAAPLPAQAVDPARFGSLPVGYLTTSSQVGRTNSFFGSKKQVDYENKVANLFFQRKDVVSVGQFVSIYAIEYAAPKFKGRLLVLNGEQDQAVCGPGSPVLGLAACTPITEDTGVLFPTADYHWKTVNRVGYAIQLHARSQIVFDIAHCFLKGKSYKGVCLGMADEDYAPGTIILENRGIYGWDTGTGWLPYIAAVLYCFAANGVVTHIAEELPSPGRKLPQVRNMSMPMGIVIVIPWTVAMLYSIKDLSAVQSSFLPSFEVFYQATGSKAAATALQAYLTFLYYTCIPIIAKERLQQGLPLAEYWQHIDPKRGIPWRTTLLSATFCALYCLIYVASTTAFNSIINATCLMLNLSYVIPQGVLLTQGRDKLPRRAFSLGKLGYAVNLYSVVFMIVIGVVFCLPQTNPTTAGSMNYNAPVVVGLFTIVCLLWIERRSKFKGPHIDWDLLNEANQED</sequence>
<evidence type="ECO:0000256" key="1">
    <source>
        <dbReference type="ARBA" id="ARBA00004141"/>
    </source>
</evidence>
<dbReference type="SUPFAM" id="SSF53474">
    <property type="entry name" value="alpha/beta-Hydrolases"/>
    <property type="match status" value="1"/>
</dbReference>
<keyword evidence="7" id="KW-0732">Signal</keyword>
<accession>A0A8H5QPD1</accession>
<feature type="transmembrane region" description="Helical" evidence="6">
    <location>
        <begin position="549"/>
        <end position="567"/>
    </location>
</feature>
<feature type="transmembrane region" description="Helical" evidence="6">
    <location>
        <begin position="457"/>
        <end position="476"/>
    </location>
</feature>
<dbReference type="RefSeq" id="XP_037200837.1">
    <property type="nucleotide sequence ID" value="XM_037345148.1"/>
</dbReference>
<evidence type="ECO:0000313" key="9">
    <source>
        <dbReference type="Proteomes" id="UP000530670"/>
    </source>
</evidence>
<dbReference type="InterPro" id="IPR002293">
    <property type="entry name" value="AA/rel_permease1"/>
</dbReference>
<feature type="chain" id="PRO_5034485728" evidence="7">
    <location>
        <begin position="18"/>
        <end position="685"/>
    </location>
</feature>
<keyword evidence="3 6" id="KW-0812">Transmembrane</keyword>
<feature type="transmembrane region" description="Helical" evidence="6">
    <location>
        <begin position="645"/>
        <end position="662"/>
    </location>
</feature>
<evidence type="ECO:0000256" key="2">
    <source>
        <dbReference type="ARBA" id="ARBA00022448"/>
    </source>
</evidence>
<gene>
    <name evidence="8" type="ORF">FTJAE_12131</name>
</gene>
<evidence type="ECO:0000256" key="6">
    <source>
        <dbReference type="SAM" id="Phobius"/>
    </source>
</evidence>
<comment type="caution">
    <text evidence="8">The sequence shown here is derived from an EMBL/GenBank/DDBJ whole genome shotgun (WGS) entry which is preliminary data.</text>
</comment>
<keyword evidence="4 6" id="KW-1133">Transmembrane helix</keyword>
<evidence type="ECO:0000313" key="8">
    <source>
        <dbReference type="EMBL" id="KAF5618864.1"/>
    </source>
</evidence>
<keyword evidence="5 6" id="KW-0472">Membrane</keyword>
<proteinExistence type="predicted"/>
<feature type="transmembrane region" description="Helical" evidence="6">
    <location>
        <begin position="615"/>
        <end position="633"/>
    </location>
</feature>
<comment type="subcellular location">
    <subcellularLocation>
        <location evidence="1">Membrane</location>
        <topology evidence="1">Multi-pass membrane protein</topology>
    </subcellularLocation>
</comment>
<dbReference type="PANTHER" id="PTHR45649:SF11">
    <property type="entry name" value="TRANSPORTER, PUTATIVE (EUROFUNG)-RELATED"/>
    <property type="match status" value="1"/>
</dbReference>
<dbReference type="OrthoDB" id="190201at2759"/>
<evidence type="ECO:0000256" key="4">
    <source>
        <dbReference type="ARBA" id="ARBA00022989"/>
    </source>
</evidence>
<dbReference type="GeneID" id="59297418"/>
<reference evidence="8 9" key="1">
    <citation type="submission" date="2020-05" db="EMBL/GenBank/DDBJ databases">
        <title>Identification and distribution of gene clusters putatively required for synthesis of sphingolipid metabolism inhibitors in phylogenetically diverse species of the filamentous fungus Fusarium.</title>
        <authorList>
            <person name="Kim H.-S."/>
            <person name="Busman M."/>
            <person name="Brown D.W."/>
            <person name="Divon H."/>
            <person name="Uhlig S."/>
            <person name="Proctor R.H."/>
        </authorList>
    </citation>
    <scope>NUCLEOTIDE SEQUENCE [LARGE SCALE GENOMIC DNA]</scope>
    <source>
        <strain evidence="8 9">NRRL 66243</strain>
    </source>
</reference>
<dbReference type="GO" id="GO:0016020">
    <property type="term" value="C:membrane"/>
    <property type="evidence" value="ECO:0007669"/>
    <property type="project" value="UniProtKB-SubCell"/>
</dbReference>
<evidence type="ECO:0000256" key="3">
    <source>
        <dbReference type="ARBA" id="ARBA00022692"/>
    </source>
</evidence>
<name>A0A8H5QPD1_9HYPO</name>
<organism evidence="8 9">
    <name type="scientific">Fusarium tjaetaba</name>
    <dbReference type="NCBI Taxonomy" id="1567544"/>
    <lineage>
        <taxon>Eukaryota</taxon>
        <taxon>Fungi</taxon>
        <taxon>Dikarya</taxon>
        <taxon>Ascomycota</taxon>
        <taxon>Pezizomycotina</taxon>
        <taxon>Sordariomycetes</taxon>
        <taxon>Hypocreomycetidae</taxon>
        <taxon>Hypocreales</taxon>
        <taxon>Nectriaceae</taxon>
        <taxon>Fusarium</taxon>
        <taxon>Fusarium fujikuroi species complex</taxon>
    </lineage>
</organism>
<dbReference type="InterPro" id="IPR029058">
    <property type="entry name" value="AB_hydrolase_fold"/>
</dbReference>
<dbReference type="Gene3D" id="1.20.1740.10">
    <property type="entry name" value="Amino acid/polyamine transporter I"/>
    <property type="match status" value="1"/>
</dbReference>
<feature type="transmembrane region" description="Helical" evidence="6">
    <location>
        <begin position="573"/>
        <end position="594"/>
    </location>
</feature>
<dbReference type="EMBL" id="JAAQRI010000318">
    <property type="protein sequence ID" value="KAF5618864.1"/>
    <property type="molecule type" value="Genomic_DNA"/>
</dbReference>
<evidence type="ECO:0000256" key="5">
    <source>
        <dbReference type="ARBA" id="ARBA00023136"/>
    </source>
</evidence>
<feature type="signal peptide" evidence="7">
    <location>
        <begin position="1"/>
        <end position="17"/>
    </location>
</feature>
<dbReference type="Pfam" id="PF13520">
    <property type="entry name" value="AA_permease_2"/>
    <property type="match status" value="1"/>
</dbReference>
<feature type="transmembrane region" description="Helical" evidence="6">
    <location>
        <begin position="419"/>
        <end position="436"/>
    </location>
</feature>
<protein>
    <submittedName>
        <fullName evidence="8">HNM1-choline permease</fullName>
    </submittedName>
</protein>
<evidence type="ECO:0000256" key="7">
    <source>
        <dbReference type="SAM" id="SignalP"/>
    </source>
</evidence>
<dbReference type="PANTHER" id="PTHR45649">
    <property type="entry name" value="AMINO-ACID PERMEASE BAT1"/>
    <property type="match status" value="1"/>
</dbReference>
<keyword evidence="9" id="KW-1185">Reference proteome</keyword>
<dbReference type="AlphaFoldDB" id="A0A8H5QPD1"/>